<keyword evidence="1" id="KW-0732">Signal</keyword>
<gene>
    <name evidence="2" type="ORF">RBU60_04795</name>
</gene>
<dbReference type="EMBL" id="JAVHUL010000008">
    <property type="protein sequence ID" value="MDQ7916883.1"/>
    <property type="molecule type" value="Genomic_DNA"/>
</dbReference>
<keyword evidence="3" id="KW-1185">Reference proteome</keyword>
<proteinExistence type="predicted"/>
<dbReference type="PROSITE" id="PS51257">
    <property type="entry name" value="PROKAR_LIPOPROTEIN"/>
    <property type="match status" value="1"/>
</dbReference>
<reference evidence="2 3" key="1">
    <citation type="submission" date="2023-08" db="EMBL/GenBank/DDBJ databases">
        <title>Mesonia sp. MT50, isolated from deep-sea sediment of the Mariana Trench.</title>
        <authorList>
            <person name="Fu H."/>
        </authorList>
    </citation>
    <scope>NUCLEOTIDE SEQUENCE [LARGE SCALE GENOMIC DNA]</scope>
    <source>
        <strain evidence="2 3">MT50</strain>
    </source>
</reference>
<feature type="signal peptide" evidence="1">
    <location>
        <begin position="1"/>
        <end position="23"/>
    </location>
</feature>
<evidence type="ECO:0000313" key="2">
    <source>
        <dbReference type="EMBL" id="MDQ7916883.1"/>
    </source>
</evidence>
<accession>A0ABU0ZZK1</accession>
<dbReference type="Proteomes" id="UP001230915">
    <property type="component" value="Unassembled WGS sequence"/>
</dbReference>
<sequence>MKKILLTLVFGILIFSCSSTKTANDKTKYFDENNVEISQLKFNQIQSKREYLAIAGDSSHHRKLVVREKRGKITNRVFLESLLEEQTNQEIDANQPIIIIYYPGKDRCNSSSSATKQSRKSWYGQLEDGIHQTAPTQPIYIYKDKNGLEIYHDVLTWHKDPEGAVETLFFPDHYACSSFVVISKNGDYISHFGEFGKESVWKATAQLINK</sequence>
<evidence type="ECO:0000256" key="1">
    <source>
        <dbReference type="SAM" id="SignalP"/>
    </source>
</evidence>
<organism evidence="2 3">
    <name type="scientific">Mesonia profundi</name>
    <dbReference type="NCBI Taxonomy" id="3070998"/>
    <lineage>
        <taxon>Bacteria</taxon>
        <taxon>Pseudomonadati</taxon>
        <taxon>Bacteroidota</taxon>
        <taxon>Flavobacteriia</taxon>
        <taxon>Flavobacteriales</taxon>
        <taxon>Flavobacteriaceae</taxon>
        <taxon>Mesonia</taxon>
    </lineage>
</organism>
<feature type="chain" id="PRO_5045449736" description="Lipoprotein" evidence="1">
    <location>
        <begin position="24"/>
        <end position="210"/>
    </location>
</feature>
<protein>
    <recommendedName>
        <fullName evidence="4">Lipoprotein</fullName>
    </recommendedName>
</protein>
<dbReference type="RefSeq" id="WP_308863547.1">
    <property type="nucleotide sequence ID" value="NZ_JAVHUL010000008.1"/>
</dbReference>
<comment type="caution">
    <text evidence="2">The sequence shown here is derived from an EMBL/GenBank/DDBJ whole genome shotgun (WGS) entry which is preliminary data.</text>
</comment>
<name>A0ABU0ZZK1_9FLAO</name>
<evidence type="ECO:0000313" key="3">
    <source>
        <dbReference type="Proteomes" id="UP001230915"/>
    </source>
</evidence>
<evidence type="ECO:0008006" key="4">
    <source>
        <dbReference type="Google" id="ProtNLM"/>
    </source>
</evidence>